<dbReference type="EMBL" id="JACHEB010000005">
    <property type="protein sequence ID" value="MBB5329120.1"/>
    <property type="molecule type" value="Genomic_DNA"/>
</dbReference>
<reference evidence="3 4" key="1">
    <citation type="submission" date="2020-08" db="EMBL/GenBank/DDBJ databases">
        <title>Genomic Encyclopedia of Type Strains, Phase IV (KMG-V): Genome sequencing to study the core and pangenomes of soil and plant-associated prokaryotes.</title>
        <authorList>
            <person name="Whitman W."/>
        </authorList>
    </citation>
    <scope>NUCLEOTIDE SEQUENCE [LARGE SCALE GENOMIC DNA]</scope>
    <source>
        <strain evidence="3 4">X5P2</strain>
    </source>
</reference>
<feature type="signal peptide" evidence="1">
    <location>
        <begin position="1"/>
        <end position="21"/>
    </location>
</feature>
<keyword evidence="4" id="KW-1185">Reference proteome</keyword>
<protein>
    <recommendedName>
        <fullName evidence="2">Ice-binding protein C-terminal domain-containing protein</fullName>
    </recommendedName>
</protein>
<evidence type="ECO:0000313" key="3">
    <source>
        <dbReference type="EMBL" id="MBB5329120.1"/>
    </source>
</evidence>
<dbReference type="RefSeq" id="WP_183977287.1">
    <property type="nucleotide sequence ID" value="NZ_JACHEB010000005.1"/>
</dbReference>
<dbReference type="Proteomes" id="UP000535182">
    <property type="component" value="Unassembled WGS sequence"/>
</dbReference>
<evidence type="ECO:0000256" key="1">
    <source>
        <dbReference type="SAM" id="SignalP"/>
    </source>
</evidence>
<dbReference type="NCBIfam" id="TIGR02595">
    <property type="entry name" value="PEP_CTERM"/>
    <property type="match status" value="1"/>
</dbReference>
<evidence type="ECO:0000313" key="4">
    <source>
        <dbReference type="Proteomes" id="UP000535182"/>
    </source>
</evidence>
<dbReference type="AlphaFoldDB" id="A0A9X0QEX1"/>
<gene>
    <name evidence="3" type="ORF">HDF14_002736</name>
</gene>
<feature type="chain" id="PRO_5040993675" description="Ice-binding protein C-terminal domain-containing protein" evidence="1">
    <location>
        <begin position="22"/>
        <end position="209"/>
    </location>
</feature>
<comment type="caution">
    <text evidence="3">The sequence shown here is derived from an EMBL/GenBank/DDBJ whole genome shotgun (WGS) entry which is preliminary data.</text>
</comment>
<keyword evidence="1" id="KW-0732">Signal</keyword>
<sequence>MRKTLFLLFALALAYPAAAHADTITFSVSVVASGFAGFTPFTNERVTFAETQPADVVNEVVMDSGGGTPYSFGVCFDSGSTVTIQSLGTGAGPILTCVFHNFTNGSYLIGDGNDGLSIDVPLAFDTFQSSVGPLPGIAASNFGDSCDPEVNQPCPPDFAGVTFTSIDPDTGIAALIVTSPTPEPSTFVLLATGTLGVGCLLRRRRSIKA</sequence>
<feature type="domain" description="Ice-binding protein C-terminal" evidence="2">
    <location>
        <begin position="180"/>
        <end position="205"/>
    </location>
</feature>
<dbReference type="Pfam" id="PF07589">
    <property type="entry name" value="PEP-CTERM"/>
    <property type="match status" value="1"/>
</dbReference>
<organism evidence="3 4">
    <name type="scientific">Tunturiibacter gelidiferens</name>
    <dbReference type="NCBI Taxonomy" id="3069689"/>
    <lineage>
        <taxon>Bacteria</taxon>
        <taxon>Pseudomonadati</taxon>
        <taxon>Acidobacteriota</taxon>
        <taxon>Terriglobia</taxon>
        <taxon>Terriglobales</taxon>
        <taxon>Acidobacteriaceae</taxon>
        <taxon>Tunturiibacter</taxon>
    </lineage>
</organism>
<proteinExistence type="predicted"/>
<accession>A0A9X0QEX1</accession>
<evidence type="ECO:0000259" key="2">
    <source>
        <dbReference type="Pfam" id="PF07589"/>
    </source>
</evidence>
<name>A0A9X0QEX1_9BACT</name>
<dbReference type="InterPro" id="IPR013424">
    <property type="entry name" value="Ice-binding_C"/>
</dbReference>